<dbReference type="Ensembl" id="ENSMODT00000035606.2">
    <property type="protein sequence ID" value="ENSMODP00000034020.1"/>
    <property type="gene ID" value="ENSMODG00000024417.2"/>
</dbReference>
<dbReference type="InParanoid" id="F7G5T5"/>
<keyword evidence="2" id="KW-0645">Protease</keyword>
<dbReference type="InterPro" id="IPR033139">
    <property type="entry name" value="Caspase_cys_AS"/>
</dbReference>
<dbReference type="InterPro" id="IPR015917">
    <property type="entry name" value="Pept_C14A"/>
</dbReference>
<dbReference type="SUPFAM" id="SSF52129">
    <property type="entry name" value="Caspase-like"/>
    <property type="match status" value="1"/>
</dbReference>
<dbReference type="GO" id="GO:0072558">
    <property type="term" value="C:NLRP1 inflammasome complex"/>
    <property type="evidence" value="ECO:0000318"/>
    <property type="project" value="GO_Central"/>
</dbReference>
<dbReference type="STRING" id="13616.ENSMODP00000034020"/>
<reference evidence="9 10" key="1">
    <citation type="journal article" date="2007" name="Nature">
        <title>Genome of the marsupial Monodelphis domestica reveals innovation in non-coding sequences.</title>
        <authorList>
            <person name="Mikkelsen T.S."/>
            <person name="Wakefield M.J."/>
            <person name="Aken B."/>
            <person name="Amemiya C.T."/>
            <person name="Chang J.L."/>
            <person name="Duke S."/>
            <person name="Garber M."/>
            <person name="Gentles A.J."/>
            <person name="Goodstadt L."/>
            <person name="Heger A."/>
            <person name="Jurka J."/>
            <person name="Kamal M."/>
            <person name="Mauceli E."/>
            <person name="Searle S.M."/>
            <person name="Sharpe T."/>
            <person name="Baker M.L."/>
            <person name="Batzer M.A."/>
            <person name="Benos P.V."/>
            <person name="Belov K."/>
            <person name="Clamp M."/>
            <person name="Cook A."/>
            <person name="Cuff J."/>
            <person name="Das R."/>
            <person name="Davidow L."/>
            <person name="Deakin J.E."/>
            <person name="Fazzari M.J."/>
            <person name="Glass J.L."/>
            <person name="Grabherr M."/>
            <person name="Greally J.M."/>
            <person name="Gu W."/>
            <person name="Hore T.A."/>
            <person name="Huttley G.A."/>
            <person name="Kleber M."/>
            <person name="Jirtle R.L."/>
            <person name="Koina E."/>
            <person name="Lee J.T."/>
            <person name="Mahony S."/>
            <person name="Marra M.A."/>
            <person name="Miller R.D."/>
            <person name="Nicholls R.D."/>
            <person name="Oda M."/>
            <person name="Papenfuss A.T."/>
            <person name="Parra Z.E."/>
            <person name="Pollock D.D."/>
            <person name="Ray D.A."/>
            <person name="Schein J.E."/>
            <person name="Speed T.P."/>
            <person name="Thompson K."/>
            <person name="VandeBerg J.L."/>
            <person name="Wade C.M."/>
            <person name="Walker J.A."/>
            <person name="Waters P.D."/>
            <person name="Webber C."/>
            <person name="Weidman J.R."/>
            <person name="Xie X."/>
            <person name="Zody M.C."/>
            <person name="Baldwin J."/>
            <person name="Abdouelleil A."/>
            <person name="Abdulkadir J."/>
            <person name="Abebe A."/>
            <person name="Abera B."/>
            <person name="Abreu J."/>
            <person name="Acer S.C."/>
            <person name="Aftuck L."/>
            <person name="Alexander A."/>
            <person name="An P."/>
            <person name="Anderson E."/>
            <person name="Anderson S."/>
            <person name="Arachi H."/>
            <person name="Azer M."/>
            <person name="Bachantsang P."/>
            <person name="Barry A."/>
            <person name="Bayul T."/>
            <person name="Berlin A."/>
            <person name="Bessette D."/>
            <person name="Bloom T."/>
            <person name="Bloom T."/>
            <person name="Boguslavskiy L."/>
            <person name="Bonnet C."/>
            <person name="Boukhgalter B."/>
            <person name="Bourzgui I."/>
            <person name="Brown A."/>
            <person name="Cahill P."/>
            <person name="Channer S."/>
            <person name="Cheshatsang Y."/>
            <person name="Chuda L."/>
            <person name="Citroen M."/>
            <person name="Collymore A."/>
            <person name="Cooke P."/>
            <person name="Costello M."/>
            <person name="D'Aco K."/>
            <person name="Daza R."/>
            <person name="De Haan G."/>
            <person name="DeGray S."/>
            <person name="DeMaso C."/>
            <person name="Dhargay N."/>
            <person name="Dooley K."/>
            <person name="Dooley E."/>
            <person name="Doricent M."/>
            <person name="Dorje P."/>
            <person name="Dorjee K."/>
            <person name="Dupes A."/>
            <person name="Elong R."/>
            <person name="Falk J."/>
            <person name="Farina A."/>
            <person name="Faro S."/>
            <person name="Ferguson D."/>
            <person name="Fisher S."/>
            <person name="Foley C.D."/>
            <person name="Franke A."/>
            <person name="Friedrich D."/>
            <person name="Gadbois L."/>
            <person name="Gearin G."/>
            <person name="Gearin C.R."/>
            <person name="Giannoukos G."/>
            <person name="Goode T."/>
            <person name="Graham J."/>
            <person name="Grandbois E."/>
            <person name="Grewal S."/>
            <person name="Gyaltsen K."/>
            <person name="Hafez N."/>
            <person name="Hagos B."/>
            <person name="Hall J."/>
            <person name="Henson C."/>
            <person name="Hollinger A."/>
            <person name="Honan T."/>
            <person name="Huard M.D."/>
            <person name="Hughes L."/>
            <person name="Hurhula B."/>
            <person name="Husby M.E."/>
            <person name="Kamat A."/>
            <person name="Kanga B."/>
            <person name="Kashin S."/>
            <person name="Khazanovich D."/>
            <person name="Kisner P."/>
            <person name="Lance K."/>
            <person name="Lara M."/>
            <person name="Lee W."/>
            <person name="Lennon N."/>
            <person name="Letendre F."/>
            <person name="LeVine R."/>
            <person name="Lipovsky A."/>
            <person name="Liu X."/>
            <person name="Liu J."/>
            <person name="Liu S."/>
            <person name="Lokyitsang T."/>
            <person name="Lokyitsang Y."/>
            <person name="Lubonja R."/>
            <person name="Lui A."/>
            <person name="MacDonald P."/>
            <person name="Magnisalis V."/>
            <person name="Maru K."/>
            <person name="Matthews C."/>
            <person name="McCusker W."/>
            <person name="McDonough S."/>
            <person name="Mehta T."/>
            <person name="Meldrim J."/>
            <person name="Meneus L."/>
            <person name="Mihai O."/>
            <person name="Mihalev A."/>
            <person name="Mihova T."/>
            <person name="Mittelman R."/>
            <person name="Mlenga V."/>
            <person name="Montmayeur A."/>
            <person name="Mulrain L."/>
            <person name="Navidi A."/>
            <person name="Naylor J."/>
            <person name="Negash T."/>
            <person name="Nguyen T."/>
            <person name="Nguyen N."/>
            <person name="Nicol R."/>
            <person name="Norbu C."/>
            <person name="Norbu N."/>
            <person name="Novod N."/>
            <person name="O'Neill B."/>
            <person name="Osman S."/>
            <person name="Markiewicz E."/>
            <person name="Oyono O.L."/>
            <person name="Patti C."/>
            <person name="Phunkhang P."/>
            <person name="Pierre F."/>
            <person name="Priest M."/>
            <person name="Raghuraman S."/>
            <person name="Rege F."/>
            <person name="Reyes R."/>
            <person name="Rise C."/>
            <person name="Rogov P."/>
            <person name="Ross K."/>
            <person name="Ryan E."/>
            <person name="Settipalli S."/>
            <person name="Shea T."/>
            <person name="Sherpa N."/>
            <person name="Shi L."/>
            <person name="Shih D."/>
            <person name="Sparrow T."/>
            <person name="Spaulding J."/>
            <person name="Stalker J."/>
            <person name="Stange-Thomann N."/>
            <person name="Stavropoulos S."/>
            <person name="Stone C."/>
            <person name="Strader C."/>
            <person name="Tesfaye S."/>
            <person name="Thomson T."/>
            <person name="Thoulutsang Y."/>
            <person name="Thoulutsang D."/>
            <person name="Topham K."/>
            <person name="Topping I."/>
            <person name="Tsamla T."/>
            <person name="Vassiliev H."/>
            <person name="Vo A."/>
            <person name="Wangchuk T."/>
            <person name="Wangdi T."/>
            <person name="Weiand M."/>
            <person name="Wilkinson J."/>
            <person name="Wilson A."/>
            <person name="Yadav S."/>
            <person name="Young G."/>
            <person name="Yu Q."/>
            <person name="Zembek L."/>
            <person name="Zhong D."/>
            <person name="Zimmer A."/>
            <person name="Zwirko Z."/>
            <person name="Jaffe D.B."/>
            <person name="Alvarez P."/>
            <person name="Brockman W."/>
            <person name="Butler J."/>
            <person name="Chin C."/>
            <person name="Gnerre S."/>
            <person name="MacCallum I."/>
            <person name="Graves J.A."/>
            <person name="Ponting C.P."/>
            <person name="Breen M."/>
            <person name="Samollow P.B."/>
            <person name="Lander E.S."/>
            <person name="Lindblad-Toh K."/>
        </authorList>
    </citation>
    <scope>NUCLEOTIDE SEQUENCE [LARGE SCALE GENOMIC DNA]</scope>
</reference>
<dbReference type="HOGENOM" id="CLU_036904_0_1_1"/>
<dbReference type="PANTHER" id="PTHR47901:SF3">
    <property type="entry name" value="CASPASE-1"/>
    <property type="match status" value="1"/>
</dbReference>
<accession>F7G5T5</accession>
<dbReference type="GO" id="GO:0005829">
    <property type="term" value="C:cytosol"/>
    <property type="evidence" value="ECO:0000318"/>
    <property type="project" value="GO_Central"/>
</dbReference>
<feature type="domain" description="Caspase family p10" evidence="7">
    <location>
        <begin position="197"/>
        <end position="282"/>
    </location>
</feature>
<dbReference type="InterPro" id="IPR029030">
    <property type="entry name" value="Caspase-like_dom_sf"/>
</dbReference>
<proteinExistence type="inferred from homology"/>
<dbReference type="Pfam" id="PF00656">
    <property type="entry name" value="Peptidase_C14"/>
    <property type="match status" value="1"/>
</dbReference>
<dbReference type="GO" id="GO:0006508">
    <property type="term" value="P:proteolysis"/>
    <property type="evidence" value="ECO:0007669"/>
    <property type="project" value="UniProtKB-KW"/>
</dbReference>
<dbReference type="GeneTree" id="ENSGT00940000162555"/>
<dbReference type="PROSITE" id="PS01121">
    <property type="entry name" value="CASPASE_HIS"/>
    <property type="match status" value="1"/>
</dbReference>
<dbReference type="eggNOG" id="KOG3573">
    <property type="taxonomic scope" value="Eukaryota"/>
</dbReference>
<dbReference type="PRINTS" id="PR00376">
    <property type="entry name" value="IL1BCENZYME"/>
</dbReference>
<organism evidence="9 10">
    <name type="scientific">Monodelphis domestica</name>
    <name type="common">Gray short-tailed opossum</name>
    <dbReference type="NCBI Taxonomy" id="13616"/>
    <lineage>
        <taxon>Eukaryota</taxon>
        <taxon>Metazoa</taxon>
        <taxon>Chordata</taxon>
        <taxon>Craniata</taxon>
        <taxon>Vertebrata</taxon>
        <taxon>Euteleostomi</taxon>
        <taxon>Mammalia</taxon>
        <taxon>Metatheria</taxon>
        <taxon>Didelphimorphia</taxon>
        <taxon>Didelphidae</taxon>
        <taxon>Monodelphis</taxon>
    </lineage>
</organism>
<dbReference type="CDD" id="cd00032">
    <property type="entry name" value="CASc"/>
    <property type="match status" value="1"/>
</dbReference>
<evidence type="ECO:0000259" key="8">
    <source>
        <dbReference type="PROSITE" id="PS50208"/>
    </source>
</evidence>
<dbReference type="Bgee" id="ENSMODG00000024417">
    <property type="expression patterns" value="Expressed in uterus and 3 other cell types or tissues"/>
</dbReference>
<dbReference type="Proteomes" id="UP000002280">
    <property type="component" value="Chromosome 4"/>
</dbReference>
<evidence type="ECO:0000256" key="5">
    <source>
        <dbReference type="ARBA" id="ARBA00023145"/>
    </source>
</evidence>
<evidence type="ECO:0000256" key="4">
    <source>
        <dbReference type="ARBA" id="ARBA00022807"/>
    </source>
</evidence>
<keyword evidence="10" id="KW-1185">Reference proteome</keyword>
<dbReference type="SMART" id="SM00115">
    <property type="entry name" value="CASc"/>
    <property type="match status" value="1"/>
</dbReference>
<keyword evidence="3" id="KW-0378">Hydrolase</keyword>
<dbReference type="GO" id="GO:0043525">
    <property type="term" value="P:positive regulation of neuron apoptotic process"/>
    <property type="evidence" value="ECO:0000318"/>
    <property type="project" value="GO_Central"/>
</dbReference>
<dbReference type="AlphaFoldDB" id="F7G5T5"/>
<keyword evidence="4" id="KW-0788">Thiol protease</keyword>
<dbReference type="PROSITE" id="PS50208">
    <property type="entry name" value="CASPASE_P20"/>
    <property type="match status" value="1"/>
</dbReference>
<reference evidence="9" key="2">
    <citation type="submission" date="2025-08" db="UniProtKB">
        <authorList>
            <consortium name="Ensembl"/>
        </authorList>
    </citation>
    <scope>IDENTIFICATION</scope>
</reference>
<dbReference type="OMA" id="LICNIDF"/>
<dbReference type="PROSITE" id="PS01122">
    <property type="entry name" value="CASPASE_CYS"/>
    <property type="match status" value="1"/>
</dbReference>
<evidence type="ECO:0000313" key="9">
    <source>
        <dbReference type="Ensembl" id="ENSMODP00000034020.1"/>
    </source>
</evidence>
<dbReference type="PROSITE" id="PS50207">
    <property type="entry name" value="CASPASE_P10"/>
    <property type="match status" value="1"/>
</dbReference>
<dbReference type="InterPro" id="IPR016129">
    <property type="entry name" value="Caspase_his_AS"/>
</dbReference>
<dbReference type="GO" id="GO:0050729">
    <property type="term" value="P:positive regulation of inflammatory response"/>
    <property type="evidence" value="ECO:0000318"/>
    <property type="project" value="GO_Central"/>
</dbReference>
<dbReference type="GO" id="GO:0005737">
    <property type="term" value="C:cytoplasm"/>
    <property type="evidence" value="ECO:0000318"/>
    <property type="project" value="GO_Central"/>
</dbReference>
<dbReference type="PANTHER" id="PTHR47901">
    <property type="entry name" value="CASPASE RECRUITMENT DOMAIN-CONTAINING PROTEIN 18"/>
    <property type="match status" value="1"/>
</dbReference>
<feature type="domain" description="Caspase family p20" evidence="8">
    <location>
        <begin position="42"/>
        <end position="170"/>
    </location>
</feature>
<evidence type="ECO:0000256" key="3">
    <source>
        <dbReference type="ARBA" id="ARBA00022801"/>
    </source>
</evidence>
<evidence type="ECO:0000313" key="10">
    <source>
        <dbReference type="Proteomes" id="UP000002280"/>
    </source>
</evidence>
<protein>
    <submittedName>
        <fullName evidence="9">Uncharacterized protein</fullName>
    </submittedName>
</protein>
<comment type="similarity">
    <text evidence="1 6">Belongs to the peptidase C14A family.</text>
</comment>
<evidence type="ECO:0000256" key="1">
    <source>
        <dbReference type="ARBA" id="ARBA00010134"/>
    </source>
</evidence>
<dbReference type="InterPro" id="IPR011600">
    <property type="entry name" value="Pept_C14_caspase"/>
</dbReference>
<name>F7G5T5_MONDO</name>
<reference evidence="9" key="3">
    <citation type="submission" date="2025-09" db="UniProtKB">
        <authorList>
            <consortium name="Ensembl"/>
        </authorList>
    </citation>
    <scope>IDENTIFICATION</scope>
</reference>
<dbReference type="InterPro" id="IPR002138">
    <property type="entry name" value="Pept_C14_p10"/>
</dbReference>
<evidence type="ECO:0000256" key="6">
    <source>
        <dbReference type="RuleBase" id="RU003971"/>
    </source>
</evidence>
<evidence type="ECO:0000259" key="7">
    <source>
        <dbReference type="PROSITE" id="PS50207"/>
    </source>
</evidence>
<evidence type="ECO:0000256" key="2">
    <source>
        <dbReference type="ARBA" id="ARBA00022670"/>
    </source>
</evidence>
<keyword evidence="5" id="KW-0865">Zymogen</keyword>
<dbReference type="GO" id="GO:0008234">
    <property type="term" value="F:cysteine-type peptidase activity"/>
    <property type="evidence" value="ECO:0007669"/>
    <property type="project" value="UniProtKB-KW"/>
</dbReference>
<sequence length="284" mass="32950">LIASTAQTGSSGKLKVCSREEFLMQRRLRVEEIYPVMEKGSRTRLALIICNKKFENISERHGAEIDTIGMKTLLEDLDYNVYVKENLTSLEMESALKEFASHPDHQLSDSTFVVLMSHGVRHGICGIKHKNEDPDVFLYETMYEILNTRNCPNLKDKPKIIIVQACRGDNYGEVWVNDSSASCADSPKELQVFDHDAVSRAHSEKDFIAFHSSTPNNVSWRHPRNGSVFITKLIHYFQQYCWCYHIEEIFRKVQNAFETPEYKFQMPTIERLSMTRYFYLFPGN</sequence>
<dbReference type="Gene3D" id="3.40.50.1460">
    <property type="match status" value="1"/>
</dbReference>
<dbReference type="FunFam" id="3.40.50.1460:FF:000007">
    <property type="entry name" value="Caspase-1"/>
    <property type="match status" value="1"/>
</dbReference>
<dbReference type="InterPro" id="IPR001309">
    <property type="entry name" value="Pept_C14_p20"/>
</dbReference>
<dbReference type="InterPro" id="IPR002398">
    <property type="entry name" value="Pept_C14"/>
</dbReference>